<dbReference type="AlphaFoldDB" id="A0A7Y2LZA9"/>
<evidence type="ECO:0000313" key="3">
    <source>
        <dbReference type="Proteomes" id="UP000543598"/>
    </source>
</evidence>
<organism evidence="2 3">
    <name type="scientific">Microbacterium ulmi</name>
    <dbReference type="NCBI Taxonomy" id="179095"/>
    <lineage>
        <taxon>Bacteria</taxon>
        <taxon>Bacillati</taxon>
        <taxon>Actinomycetota</taxon>
        <taxon>Actinomycetes</taxon>
        <taxon>Micrococcales</taxon>
        <taxon>Microbacteriaceae</taxon>
        <taxon>Microbacterium</taxon>
    </lineage>
</organism>
<evidence type="ECO:0000259" key="1">
    <source>
        <dbReference type="PROSITE" id="PS50075"/>
    </source>
</evidence>
<dbReference type="SUPFAM" id="SSF47336">
    <property type="entry name" value="ACP-like"/>
    <property type="match status" value="1"/>
</dbReference>
<dbReference type="Gene3D" id="1.10.1200.10">
    <property type="entry name" value="ACP-like"/>
    <property type="match status" value="1"/>
</dbReference>
<dbReference type="Proteomes" id="UP000543598">
    <property type="component" value="Unassembled WGS sequence"/>
</dbReference>
<keyword evidence="3" id="KW-1185">Reference proteome</keyword>
<reference evidence="2 3" key="1">
    <citation type="submission" date="2020-05" db="EMBL/GenBank/DDBJ databases">
        <title>MicrobeNet Type strains.</title>
        <authorList>
            <person name="Nicholson A.C."/>
        </authorList>
    </citation>
    <scope>NUCLEOTIDE SEQUENCE [LARGE SCALE GENOMIC DNA]</scope>
    <source>
        <strain evidence="2 3">JCM 14282</strain>
    </source>
</reference>
<protein>
    <submittedName>
        <fullName evidence="2">Acyl carrier protein</fullName>
    </submittedName>
</protein>
<dbReference type="RefSeq" id="WP_167037594.1">
    <property type="nucleotide sequence ID" value="NZ_BAAANA010000001.1"/>
</dbReference>
<dbReference type="InterPro" id="IPR036736">
    <property type="entry name" value="ACP-like_sf"/>
</dbReference>
<evidence type="ECO:0000313" key="2">
    <source>
        <dbReference type="EMBL" id="NNH03302.1"/>
    </source>
</evidence>
<dbReference type="InterPro" id="IPR009081">
    <property type="entry name" value="PP-bd_ACP"/>
</dbReference>
<dbReference type="EMBL" id="JABEMB010000004">
    <property type="protein sequence ID" value="NNH03302.1"/>
    <property type="molecule type" value="Genomic_DNA"/>
</dbReference>
<sequence length="81" mass="8694">MTDTTVGRVSEVVAHVLELDVRTLDADTRLFGALPELDSLAVLELIAALEDRFGFVFDPDDVSGDAFESIGTLAALVDSRL</sequence>
<proteinExistence type="predicted"/>
<comment type="caution">
    <text evidence="2">The sequence shown here is derived from an EMBL/GenBank/DDBJ whole genome shotgun (WGS) entry which is preliminary data.</text>
</comment>
<name>A0A7Y2LZA9_9MICO</name>
<dbReference type="Pfam" id="PF00550">
    <property type="entry name" value="PP-binding"/>
    <property type="match status" value="1"/>
</dbReference>
<accession>A0A7Y2LZA9</accession>
<gene>
    <name evidence="2" type="ORF">HLA99_05500</name>
</gene>
<dbReference type="PROSITE" id="PS50075">
    <property type="entry name" value="CARRIER"/>
    <property type="match status" value="1"/>
</dbReference>
<feature type="domain" description="Carrier" evidence="1">
    <location>
        <begin position="3"/>
        <end position="81"/>
    </location>
</feature>